<organism evidence="1">
    <name type="scientific">Rosellinia necatrix</name>
    <name type="common">White root-rot fungus</name>
    <dbReference type="NCBI Taxonomy" id="77044"/>
    <lineage>
        <taxon>Eukaryota</taxon>
        <taxon>Fungi</taxon>
        <taxon>Dikarya</taxon>
        <taxon>Ascomycota</taxon>
        <taxon>Pezizomycotina</taxon>
        <taxon>Sordariomycetes</taxon>
        <taxon>Xylariomycetidae</taxon>
        <taxon>Xylariales</taxon>
        <taxon>Xylariaceae</taxon>
        <taxon>Rosellinia</taxon>
    </lineage>
</organism>
<keyword evidence="2" id="KW-1185">Reference proteome</keyword>
<sequence length="117" mass="12495">MLSSELLGVSIALLSPSSKFAPTPLPQKTVLITGCSGGGWQVRVTRIRTAGTRLDVLVNNTSANHAMPPFTDTKMSGLRRVLETNVIGSLAAVVLGKRQRGLRPAVLGGIYDVQRQR</sequence>
<accession>A0A1S8A8F6</accession>
<protein>
    <submittedName>
        <fullName evidence="1">Uncharacterized protein</fullName>
    </submittedName>
</protein>
<evidence type="ECO:0000313" key="2">
    <source>
        <dbReference type="Proteomes" id="UP000054516"/>
    </source>
</evidence>
<dbReference type="InterPro" id="IPR036291">
    <property type="entry name" value="NAD(P)-bd_dom_sf"/>
</dbReference>
<dbReference type="Proteomes" id="UP000054516">
    <property type="component" value="Unassembled WGS sequence"/>
</dbReference>
<dbReference type="AlphaFoldDB" id="A0A1S8A8F6"/>
<dbReference type="Gene3D" id="3.40.50.720">
    <property type="entry name" value="NAD(P)-binding Rossmann-like Domain"/>
    <property type="match status" value="1"/>
</dbReference>
<gene>
    <name evidence="1" type="ORF">SAMD00023353_2701010</name>
</gene>
<dbReference type="EMBL" id="DF977472">
    <property type="protein sequence ID" value="GAW26299.1"/>
    <property type="molecule type" value="Genomic_DNA"/>
</dbReference>
<name>A0A1S8A8F6_ROSNE</name>
<reference evidence="1" key="1">
    <citation type="submission" date="2016-03" db="EMBL/GenBank/DDBJ databases">
        <title>Draft genome sequence of Rosellinia necatrix.</title>
        <authorList>
            <person name="Kanematsu S."/>
        </authorList>
    </citation>
    <scope>NUCLEOTIDE SEQUENCE [LARGE SCALE GENOMIC DNA]</scope>
    <source>
        <strain evidence="1">W97</strain>
    </source>
</reference>
<dbReference type="SUPFAM" id="SSF51735">
    <property type="entry name" value="NAD(P)-binding Rossmann-fold domains"/>
    <property type="match status" value="1"/>
</dbReference>
<evidence type="ECO:0000313" key="1">
    <source>
        <dbReference type="EMBL" id="GAW26299.1"/>
    </source>
</evidence>
<proteinExistence type="predicted"/>